<name>A0A0A9PME1_ARUDO</name>
<dbReference type="AlphaFoldDB" id="A0A0A9PME1"/>
<sequence length="101" mass="11393">MEIIRPLHPRRRRLRCLTGIWTSIVLWIVRIRVFLVEGVCSSIDTVVLLLRERCLAMAMCSTALHCYCCCRRRCELAAACGGLYRAVKGVAVATAARRQEG</sequence>
<dbReference type="EMBL" id="GBRH01251685">
    <property type="protein sequence ID" value="JAD46210.1"/>
    <property type="molecule type" value="Transcribed_RNA"/>
</dbReference>
<protein>
    <submittedName>
        <fullName evidence="1">Uncharacterized protein</fullName>
    </submittedName>
</protein>
<reference evidence="1" key="1">
    <citation type="submission" date="2014-09" db="EMBL/GenBank/DDBJ databases">
        <authorList>
            <person name="Magalhaes I.L.F."/>
            <person name="Oliveira U."/>
            <person name="Santos F.R."/>
            <person name="Vidigal T.H.D.A."/>
            <person name="Brescovit A.D."/>
            <person name="Santos A.J."/>
        </authorList>
    </citation>
    <scope>NUCLEOTIDE SEQUENCE</scope>
    <source>
        <tissue evidence="1">Shoot tissue taken approximately 20 cm above the soil surface</tissue>
    </source>
</reference>
<reference evidence="1" key="2">
    <citation type="journal article" date="2015" name="Data Brief">
        <title>Shoot transcriptome of the giant reed, Arundo donax.</title>
        <authorList>
            <person name="Barrero R.A."/>
            <person name="Guerrero F.D."/>
            <person name="Moolhuijzen P."/>
            <person name="Goolsby J.A."/>
            <person name="Tidwell J."/>
            <person name="Bellgard S.E."/>
            <person name="Bellgard M.I."/>
        </authorList>
    </citation>
    <scope>NUCLEOTIDE SEQUENCE</scope>
    <source>
        <tissue evidence="1">Shoot tissue taken approximately 20 cm above the soil surface</tissue>
    </source>
</reference>
<evidence type="ECO:0000313" key="1">
    <source>
        <dbReference type="EMBL" id="JAD46210.1"/>
    </source>
</evidence>
<organism evidence="1">
    <name type="scientific">Arundo donax</name>
    <name type="common">Giant reed</name>
    <name type="synonym">Donax arundinaceus</name>
    <dbReference type="NCBI Taxonomy" id="35708"/>
    <lineage>
        <taxon>Eukaryota</taxon>
        <taxon>Viridiplantae</taxon>
        <taxon>Streptophyta</taxon>
        <taxon>Embryophyta</taxon>
        <taxon>Tracheophyta</taxon>
        <taxon>Spermatophyta</taxon>
        <taxon>Magnoliopsida</taxon>
        <taxon>Liliopsida</taxon>
        <taxon>Poales</taxon>
        <taxon>Poaceae</taxon>
        <taxon>PACMAD clade</taxon>
        <taxon>Arundinoideae</taxon>
        <taxon>Arundineae</taxon>
        <taxon>Arundo</taxon>
    </lineage>
</organism>
<proteinExistence type="predicted"/>
<accession>A0A0A9PME1</accession>